<comment type="caution">
    <text evidence="11">The sequence shown here is derived from an EMBL/GenBank/DDBJ whole genome shotgun (WGS) entry which is preliminary data.</text>
</comment>
<comment type="similarity">
    <text evidence="2 8">Belongs to the TGF-beta family.</text>
</comment>
<evidence type="ECO:0000256" key="2">
    <source>
        <dbReference type="ARBA" id="ARBA00006656"/>
    </source>
</evidence>
<feature type="compositionally biased region" description="Basic and acidic residues" evidence="9">
    <location>
        <begin position="36"/>
        <end position="45"/>
    </location>
</feature>
<dbReference type="InterPro" id="IPR015615">
    <property type="entry name" value="TGF-beta-rel"/>
</dbReference>
<feature type="compositionally biased region" description="Low complexity" evidence="9">
    <location>
        <begin position="26"/>
        <end position="35"/>
    </location>
</feature>
<dbReference type="GO" id="GO:0008083">
    <property type="term" value="F:growth factor activity"/>
    <property type="evidence" value="ECO:0007669"/>
    <property type="project" value="UniProtKB-KW"/>
</dbReference>
<dbReference type="SUPFAM" id="SSF57501">
    <property type="entry name" value="Cystine-knot cytokines"/>
    <property type="match status" value="1"/>
</dbReference>
<evidence type="ECO:0000256" key="5">
    <source>
        <dbReference type="ARBA" id="ARBA00023030"/>
    </source>
</evidence>
<dbReference type="FunFam" id="2.10.90.10:FF:000001">
    <property type="entry name" value="Bone morphogenetic protein 4"/>
    <property type="match status" value="1"/>
</dbReference>
<dbReference type="InterPro" id="IPR029034">
    <property type="entry name" value="Cystine-knot_cytokine"/>
</dbReference>
<keyword evidence="5 8" id="KW-0339">Growth factor</keyword>
<sequence>MGKHERVHSEGKQCVTCRELTERSDSNSNTGTSSSDTERKEGRDKTRIHQLVFNVTLPRGERVVNATLRLYTLITRDQYTYIGVQRRVRLVMEVQQGFSIQDISPPHDQHPTGQHGGPVDEGGEGGNVVVTVSQRDVYEHHNAWETFDVTYAVRYWLSHPTAPQVLQIYIESVFSTVGDGGDMDVATAPLTDSEPLLLLYTTVRKRKQDRQELDLMIYHEYDDEEEELKKRRRRRRRSTSTSTQEESTRERRSVAELAEEESNAIWDGEVGGQSLPRHAHNSLGDKSQRYSNDHYAGRGPGRRGRKRRAKNGCKKKPLKVDFKDIGWDRWIIAPPSYEANQCSGKCFYPLASHLSPTKHAVVQNLVHSLHPDRTSRACCVPTLLGPISLLYIENGITTYKYDYDDMVVLECGCR</sequence>
<dbReference type="InterPro" id="IPR001839">
    <property type="entry name" value="TGF-b_C"/>
</dbReference>
<proteinExistence type="inferred from homology"/>
<dbReference type="Pfam" id="PF00019">
    <property type="entry name" value="TGF_beta"/>
    <property type="match status" value="1"/>
</dbReference>
<dbReference type="Proteomes" id="UP001292094">
    <property type="component" value="Unassembled WGS sequence"/>
</dbReference>
<gene>
    <name evidence="11" type="ORF">Pmani_036501</name>
</gene>
<evidence type="ECO:0000256" key="8">
    <source>
        <dbReference type="RuleBase" id="RU000354"/>
    </source>
</evidence>
<feature type="region of interest" description="Disordered" evidence="9">
    <location>
        <begin position="226"/>
        <end position="313"/>
    </location>
</feature>
<organism evidence="11 12">
    <name type="scientific">Petrolisthes manimaculis</name>
    <dbReference type="NCBI Taxonomy" id="1843537"/>
    <lineage>
        <taxon>Eukaryota</taxon>
        <taxon>Metazoa</taxon>
        <taxon>Ecdysozoa</taxon>
        <taxon>Arthropoda</taxon>
        <taxon>Crustacea</taxon>
        <taxon>Multicrustacea</taxon>
        <taxon>Malacostraca</taxon>
        <taxon>Eumalacostraca</taxon>
        <taxon>Eucarida</taxon>
        <taxon>Decapoda</taxon>
        <taxon>Pleocyemata</taxon>
        <taxon>Anomura</taxon>
        <taxon>Galatheoidea</taxon>
        <taxon>Porcellanidae</taxon>
        <taxon>Petrolisthes</taxon>
    </lineage>
</organism>
<evidence type="ECO:0000256" key="6">
    <source>
        <dbReference type="ARBA" id="ARBA00023157"/>
    </source>
</evidence>
<evidence type="ECO:0000259" key="10">
    <source>
        <dbReference type="PROSITE" id="PS51362"/>
    </source>
</evidence>
<dbReference type="Gene3D" id="2.10.90.10">
    <property type="entry name" value="Cystine-knot cytokines"/>
    <property type="match status" value="1"/>
</dbReference>
<dbReference type="SMART" id="SM00204">
    <property type="entry name" value="TGFB"/>
    <property type="match status" value="1"/>
</dbReference>
<dbReference type="InterPro" id="IPR017948">
    <property type="entry name" value="TGFb_CS"/>
</dbReference>
<dbReference type="GO" id="GO:0005125">
    <property type="term" value="F:cytokine activity"/>
    <property type="evidence" value="ECO:0007669"/>
    <property type="project" value="TreeGrafter"/>
</dbReference>
<dbReference type="CDD" id="cd13767">
    <property type="entry name" value="TGF_beta_BMP9_like"/>
    <property type="match status" value="1"/>
</dbReference>
<reference evidence="11" key="1">
    <citation type="submission" date="2023-11" db="EMBL/GenBank/DDBJ databases">
        <title>Genome assemblies of two species of porcelain crab, Petrolisthes cinctipes and Petrolisthes manimaculis (Anomura: Porcellanidae).</title>
        <authorList>
            <person name="Angst P."/>
        </authorList>
    </citation>
    <scope>NUCLEOTIDE SEQUENCE</scope>
    <source>
        <strain evidence="11">PB745_02</strain>
        <tissue evidence="11">Gill</tissue>
    </source>
</reference>
<feature type="region of interest" description="Disordered" evidence="9">
    <location>
        <begin position="18"/>
        <end position="45"/>
    </location>
</feature>
<evidence type="ECO:0000256" key="9">
    <source>
        <dbReference type="SAM" id="MobiDB-lite"/>
    </source>
</evidence>
<keyword evidence="12" id="KW-1185">Reference proteome</keyword>
<dbReference type="PANTHER" id="PTHR11848:SF307">
    <property type="entry name" value="BONE MORPHOGENETIC PROTEIN 10"/>
    <property type="match status" value="1"/>
</dbReference>
<feature type="compositionally biased region" description="Gly residues" evidence="9">
    <location>
        <begin position="114"/>
        <end position="125"/>
    </location>
</feature>
<dbReference type="PROSITE" id="PS00250">
    <property type="entry name" value="TGF_BETA_1"/>
    <property type="match status" value="1"/>
</dbReference>
<dbReference type="PANTHER" id="PTHR11848">
    <property type="entry name" value="TGF-BETA FAMILY"/>
    <property type="match status" value="1"/>
</dbReference>
<evidence type="ECO:0000256" key="1">
    <source>
        <dbReference type="ARBA" id="ARBA00004613"/>
    </source>
</evidence>
<feature type="domain" description="TGF-beta family profile" evidence="10">
    <location>
        <begin position="302"/>
        <end position="414"/>
    </location>
</feature>
<dbReference type="GO" id="GO:0005615">
    <property type="term" value="C:extracellular space"/>
    <property type="evidence" value="ECO:0007669"/>
    <property type="project" value="TreeGrafter"/>
</dbReference>
<dbReference type="Gene3D" id="2.60.120.970">
    <property type="match status" value="1"/>
</dbReference>
<keyword evidence="6" id="KW-1015">Disulfide bond</keyword>
<evidence type="ECO:0000256" key="7">
    <source>
        <dbReference type="ARBA" id="ARBA00023180"/>
    </source>
</evidence>
<evidence type="ECO:0000256" key="3">
    <source>
        <dbReference type="ARBA" id="ARBA00022525"/>
    </source>
</evidence>
<dbReference type="PROSITE" id="PS51362">
    <property type="entry name" value="TGF_BETA_2"/>
    <property type="match status" value="1"/>
</dbReference>
<feature type="compositionally biased region" description="Basic residues" evidence="9">
    <location>
        <begin position="300"/>
        <end position="313"/>
    </location>
</feature>
<feature type="compositionally biased region" description="Basic and acidic residues" evidence="9">
    <location>
        <begin position="286"/>
        <end position="296"/>
    </location>
</feature>
<keyword evidence="3" id="KW-0964">Secreted</keyword>
<dbReference type="AlphaFoldDB" id="A0AAE1NKW3"/>
<evidence type="ECO:0000313" key="12">
    <source>
        <dbReference type="Proteomes" id="UP001292094"/>
    </source>
</evidence>
<feature type="region of interest" description="Disordered" evidence="9">
    <location>
        <begin position="101"/>
        <end position="125"/>
    </location>
</feature>
<keyword evidence="7" id="KW-0325">Glycoprotein</keyword>
<accession>A0AAE1NKW3</accession>
<protein>
    <recommendedName>
        <fullName evidence="10">TGF-beta family profile domain-containing protein</fullName>
    </recommendedName>
</protein>
<comment type="subcellular location">
    <subcellularLocation>
        <location evidence="1">Secreted</location>
    </subcellularLocation>
</comment>
<name>A0AAE1NKW3_9EUCA</name>
<evidence type="ECO:0000256" key="4">
    <source>
        <dbReference type="ARBA" id="ARBA00022729"/>
    </source>
</evidence>
<dbReference type="EMBL" id="JAWZYT010005419">
    <property type="protein sequence ID" value="KAK4290611.1"/>
    <property type="molecule type" value="Genomic_DNA"/>
</dbReference>
<evidence type="ECO:0000313" key="11">
    <source>
        <dbReference type="EMBL" id="KAK4290611.1"/>
    </source>
</evidence>
<keyword evidence="4" id="KW-0732">Signal</keyword>